<accession>A0A0M3IYD6</accession>
<keyword evidence="3" id="KW-1185">Reference proteome</keyword>
<evidence type="ECO:0000313" key="3">
    <source>
        <dbReference type="Proteomes" id="UP000267096"/>
    </source>
</evidence>
<protein>
    <submittedName>
        <fullName evidence="2 4">Uncharacterized protein</fullName>
    </submittedName>
</protein>
<keyword evidence="1" id="KW-1133">Transmembrane helix</keyword>
<reference evidence="2 3" key="2">
    <citation type="submission" date="2018-11" db="EMBL/GenBank/DDBJ databases">
        <authorList>
            <consortium name="Pathogen Informatics"/>
        </authorList>
    </citation>
    <scope>NUCLEOTIDE SEQUENCE [LARGE SCALE GENOMIC DNA]</scope>
</reference>
<dbReference type="AlphaFoldDB" id="A0A0M3IYD6"/>
<dbReference type="WBParaSite" id="ASIM_0000025801-mRNA-1">
    <property type="protein sequence ID" value="ASIM_0000025801-mRNA-1"/>
    <property type="gene ID" value="ASIM_0000025801"/>
</dbReference>
<name>A0A0M3IYD6_ANISI</name>
<dbReference type="OrthoDB" id="10578111at2759"/>
<sequence length="82" mass="8987">MLASGLPVLVIGATLVTIGAITQVIERINEQMIPLNRIILMAIGGICLIASSIVFTVFFSNERNENERNDNEILLAIMVMDQ</sequence>
<feature type="transmembrane region" description="Helical" evidence="1">
    <location>
        <begin position="38"/>
        <end position="59"/>
    </location>
</feature>
<evidence type="ECO:0000313" key="2">
    <source>
        <dbReference type="EMBL" id="VDK17438.1"/>
    </source>
</evidence>
<evidence type="ECO:0000313" key="4">
    <source>
        <dbReference type="WBParaSite" id="ASIM_0000025801-mRNA-1"/>
    </source>
</evidence>
<keyword evidence="1" id="KW-0812">Transmembrane</keyword>
<organism evidence="4">
    <name type="scientific">Anisakis simplex</name>
    <name type="common">Herring worm</name>
    <dbReference type="NCBI Taxonomy" id="6269"/>
    <lineage>
        <taxon>Eukaryota</taxon>
        <taxon>Metazoa</taxon>
        <taxon>Ecdysozoa</taxon>
        <taxon>Nematoda</taxon>
        <taxon>Chromadorea</taxon>
        <taxon>Rhabditida</taxon>
        <taxon>Spirurina</taxon>
        <taxon>Ascaridomorpha</taxon>
        <taxon>Ascaridoidea</taxon>
        <taxon>Anisakidae</taxon>
        <taxon>Anisakis</taxon>
        <taxon>Anisakis simplex complex</taxon>
    </lineage>
</organism>
<keyword evidence="1" id="KW-0472">Membrane</keyword>
<proteinExistence type="predicted"/>
<dbReference type="EMBL" id="UYRR01000063">
    <property type="protein sequence ID" value="VDK17438.1"/>
    <property type="molecule type" value="Genomic_DNA"/>
</dbReference>
<gene>
    <name evidence="2" type="ORF">ASIM_LOCUS169</name>
</gene>
<reference evidence="4" key="1">
    <citation type="submission" date="2017-02" db="UniProtKB">
        <authorList>
            <consortium name="WormBaseParasite"/>
        </authorList>
    </citation>
    <scope>IDENTIFICATION</scope>
</reference>
<dbReference type="Proteomes" id="UP000267096">
    <property type="component" value="Unassembled WGS sequence"/>
</dbReference>
<evidence type="ECO:0000256" key="1">
    <source>
        <dbReference type="SAM" id="Phobius"/>
    </source>
</evidence>
<feature type="transmembrane region" description="Helical" evidence="1">
    <location>
        <begin position="6"/>
        <end position="26"/>
    </location>
</feature>